<evidence type="ECO:0000313" key="5">
    <source>
        <dbReference type="EMBL" id="QJZ28420.1"/>
    </source>
</evidence>
<keyword evidence="3" id="KW-0946">Virion</keyword>
<evidence type="ECO:0008006" key="7">
    <source>
        <dbReference type="Google" id="ProtNLM"/>
    </source>
</evidence>
<name>A0A6M6R253_9VIRU</name>
<dbReference type="GO" id="GO:0019028">
    <property type="term" value="C:viral capsid"/>
    <property type="evidence" value="ECO:0007669"/>
    <property type="project" value="UniProtKB-KW"/>
</dbReference>
<protein>
    <recommendedName>
        <fullName evidence="7">Coat protein</fullName>
    </recommendedName>
</protein>
<dbReference type="Gene3D" id="2.60.120.20">
    <property type="match status" value="1"/>
</dbReference>
<feature type="compositionally biased region" description="Basic residues" evidence="4">
    <location>
        <begin position="36"/>
        <end position="45"/>
    </location>
</feature>
<evidence type="ECO:0000256" key="4">
    <source>
        <dbReference type="SAM" id="MobiDB-lite"/>
    </source>
</evidence>
<feature type="region of interest" description="Disordered" evidence="4">
    <location>
        <begin position="1"/>
        <end position="58"/>
    </location>
</feature>
<dbReference type="Proteomes" id="UP001242629">
    <property type="component" value="Segment"/>
</dbReference>
<comment type="subcellular location">
    <subcellularLocation>
        <location evidence="1">Virion</location>
    </subcellularLocation>
</comment>
<proteinExistence type="predicted"/>
<feature type="compositionally biased region" description="Polar residues" evidence="4">
    <location>
        <begin position="25"/>
        <end position="34"/>
    </location>
</feature>
<keyword evidence="2" id="KW-0167">Capsid protein</keyword>
<dbReference type="InterPro" id="IPR029053">
    <property type="entry name" value="Viral_coat"/>
</dbReference>
<accession>A0A6M6R253</accession>
<dbReference type="Pfam" id="PF00894">
    <property type="entry name" value="Luteo_coat"/>
    <property type="match status" value="1"/>
</dbReference>
<evidence type="ECO:0000256" key="3">
    <source>
        <dbReference type="ARBA" id="ARBA00022844"/>
    </source>
</evidence>
<dbReference type="SUPFAM" id="SSF88633">
    <property type="entry name" value="Positive stranded ssRNA viruses"/>
    <property type="match status" value="1"/>
</dbReference>
<dbReference type="InterPro" id="IPR001517">
    <property type="entry name" value="Luteo_coat"/>
</dbReference>
<dbReference type="EMBL" id="MN814310">
    <property type="protein sequence ID" value="QJZ28420.1"/>
    <property type="molecule type" value="Genomic_RNA"/>
</dbReference>
<dbReference type="GO" id="GO:0005198">
    <property type="term" value="F:structural molecule activity"/>
    <property type="evidence" value="ECO:0007669"/>
    <property type="project" value="InterPro"/>
</dbReference>
<evidence type="ECO:0000256" key="2">
    <source>
        <dbReference type="ARBA" id="ARBA00022561"/>
    </source>
</evidence>
<evidence type="ECO:0000313" key="6">
    <source>
        <dbReference type="Proteomes" id="UP001242629"/>
    </source>
</evidence>
<evidence type="ECO:0000256" key="1">
    <source>
        <dbReference type="ARBA" id="ARBA00004328"/>
    </source>
</evidence>
<organism evidence="5 6">
    <name type="scientific">Kummerowia striatad enamovirus</name>
    <dbReference type="NCBI Taxonomy" id="2738918"/>
    <lineage>
        <taxon>Viruses</taxon>
        <taxon>Riboviria</taxon>
        <taxon>Orthornavirae</taxon>
        <taxon>Pisuviricota</taxon>
        <taxon>Pisoniviricetes</taxon>
        <taxon>Sobelivirales</taxon>
        <taxon>Solemoviridae</taxon>
        <taxon>Enamovirus</taxon>
        <taxon>Enamovirus KSEV</taxon>
    </lineage>
</organism>
<keyword evidence="6" id="KW-1185">Reference proteome</keyword>
<feature type="compositionally biased region" description="Basic residues" evidence="4">
    <location>
        <begin position="1"/>
        <end position="17"/>
    </location>
</feature>
<reference evidence="5" key="1">
    <citation type="submission" date="2019-12" db="EMBL/GenBank/DDBJ databases">
        <title>Virome of riverside phytocommunity ecosystem of an ancient canal.</title>
        <authorList>
            <person name="Yang S."/>
            <person name="Shan T."/>
            <person name="Wang Y."/>
            <person name="Yang J."/>
            <person name="Chen X."/>
            <person name="Xiao Y."/>
            <person name="You Z."/>
            <person name="He Y."/>
            <person name="Zhao M."/>
            <person name="Lu J."/>
            <person name="Yang Z."/>
            <person name="Dai Z."/>
            <person name="Liu Q."/>
            <person name="Yao Y."/>
            <person name="Lu X."/>
            <person name="Li H."/>
            <person name="Zhou R."/>
            <person name="Li W."/>
            <person name="Zhou C."/>
            <person name="Wang X."/>
            <person name="Shen Q."/>
            <person name="Xu H."/>
            <person name="Deng X."/>
            <person name="Delwart E."/>
            <person name="Zhang W."/>
        </authorList>
    </citation>
    <scope>NUCLEOTIDE SEQUENCE</scope>
    <source>
        <strain evidence="5">Pt119-phy-2-NY</strain>
    </source>
</reference>
<dbReference type="PRINTS" id="PR00915">
    <property type="entry name" value="LUTEOGP1COAT"/>
</dbReference>
<sequence length="193" mass="21078">MAGGKGKKKRGPIRPRPRPQPVNVVVNTAGTSRQNSARKSRKGRSRANSSGSTPVTTREFVTEALKGNASGYIVIGPDNAQAGWIKGLLQAYHHYIVESLTLHWMSSAPMTAGGVMSYEIDTRCTGTGSNVPVTHSFKLTANGQVSFPRSVLAVHQQYESDENQLRILYKGSGNTDTCGYFRVVFRLRQINPK</sequence>